<organism evidence="1 2">
    <name type="scientific">Phascolomyces articulosus</name>
    <dbReference type="NCBI Taxonomy" id="60185"/>
    <lineage>
        <taxon>Eukaryota</taxon>
        <taxon>Fungi</taxon>
        <taxon>Fungi incertae sedis</taxon>
        <taxon>Mucoromycota</taxon>
        <taxon>Mucoromycotina</taxon>
        <taxon>Mucoromycetes</taxon>
        <taxon>Mucorales</taxon>
        <taxon>Lichtheimiaceae</taxon>
        <taxon>Phascolomyces</taxon>
    </lineage>
</organism>
<accession>A0AAD5PKI9</accession>
<dbReference type="AlphaFoldDB" id="A0AAD5PKI9"/>
<gene>
    <name evidence="1" type="ORF">BDA99DRAFT_4987</name>
</gene>
<dbReference type="Proteomes" id="UP001209540">
    <property type="component" value="Unassembled WGS sequence"/>
</dbReference>
<evidence type="ECO:0000313" key="1">
    <source>
        <dbReference type="EMBL" id="KAI9278368.1"/>
    </source>
</evidence>
<comment type="caution">
    <text evidence="1">The sequence shown here is derived from an EMBL/GenBank/DDBJ whole genome shotgun (WGS) entry which is preliminary data.</text>
</comment>
<dbReference type="EMBL" id="JAIXMP010000001">
    <property type="protein sequence ID" value="KAI9278368.1"/>
    <property type="molecule type" value="Genomic_DNA"/>
</dbReference>
<proteinExistence type="predicted"/>
<reference evidence="1" key="1">
    <citation type="journal article" date="2022" name="IScience">
        <title>Evolution of zygomycete secretomes and the origins of terrestrial fungal ecologies.</title>
        <authorList>
            <person name="Chang Y."/>
            <person name="Wang Y."/>
            <person name="Mondo S."/>
            <person name="Ahrendt S."/>
            <person name="Andreopoulos W."/>
            <person name="Barry K."/>
            <person name="Beard J."/>
            <person name="Benny G.L."/>
            <person name="Blankenship S."/>
            <person name="Bonito G."/>
            <person name="Cuomo C."/>
            <person name="Desiro A."/>
            <person name="Gervers K.A."/>
            <person name="Hundley H."/>
            <person name="Kuo A."/>
            <person name="LaButti K."/>
            <person name="Lang B.F."/>
            <person name="Lipzen A."/>
            <person name="O'Donnell K."/>
            <person name="Pangilinan J."/>
            <person name="Reynolds N."/>
            <person name="Sandor L."/>
            <person name="Smith M.E."/>
            <person name="Tsang A."/>
            <person name="Grigoriev I.V."/>
            <person name="Stajich J.E."/>
            <person name="Spatafora J.W."/>
        </authorList>
    </citation>
    <scope>NUCLEOTIDE SEQUENCE</scope>
    <source>
        <strain evidence="1">RSA 2281</strain>
    </source>
</reference>
<reference evidence="1" key="2">
    <citation type="submission" date="2023-02" db="EMBL/GenBank/DDBJ databases">
        <authorList>
            <consortium name="DOE Joint Genome Institute"/>
            <person name="Mondo S.J."/>
            <person name="Chang Y."/>
            <person name="Wang Y."/>
            <person name="Ahrendt S."/>
            <person name="Andreopoulos W."/>
            <person name="Barry K."/>
            <person name="Beard J."/>
            <person name="Benny G.L."/>
            <person name="Blankenship S."/>
            <person name="Bonito G."/>
            <person name="Cuomo C."/>
            <person name="Desiro A."/>
            <person name="Gervers K.A."/>
            <person name="Hundley H."/>
            <person name="Kuo A."/>
            <person name="LaButti K."/>
            <person name="Lang B.F."/>
            <person name="Lipzen A."/>
            <person name="O'Donnell K."/>
            <person name="Pangilinan J."/>
            <person name="Reynolds N."/>
            <person name="Sandor L."/>
            <person name="Smith M.W."/>
            <person name="Tsang A."/>
            <person name="Grigoriev I.V."/>
            <person name="Stajich J.E."/>
            <person name="Spatafora J.W."/>
        </authorList>
    </citation>
    <scope>NUCLEOTIDE SEQUENCE</scope>
    <source>
        <strain evidence="1">RSA 2281</strain>
    </source>
</reference>
<protein>
    <submittedName>
        <fullName evidence="1">Uncharacterized protein</fullName>
    </submittedName>
</protein>
<name>A0AAD5PKI9_9FUNG</name>
<keyword evidence="2" id="KW-1185">Reference proteome</keyword>
<sequence length="165" mass="18771">MIQIMDILDVVIASIQTPNSQSEIHTKTIKSETTYYRRFAAILDILFRDTLFDISDGEQTSQITKEIMARNSKAFSSAKYSESVIGRRIDLMIRSSGIELSTSEWKRKGAVKGAGRRQQIKNVRGNKSILKYLLSLPVMDSDRQKVFCLGLDFIGKIFMFYSVTI</sequence>
<evidence type="ECO:0000313" key="2">
    <source>
        <dbReference type="Proteomes" id="UP001209540"/>
    </source>
</evidence>